<sequence>MAVPQSHRTTLDPRALTALRTLLGDRVSTAAAVLEQHGREETWHPTMPPDAVAFPHSTEEVAAVLRICAEHEIPVVPYGTGTSLEGG</sequence>
<dbReference type="InterPro" id="IPR016167">
    <property type="entry name" value="FAD-bd_PCMH_sub1"/>
</dbReference>
<protein>
    <submittedName>
        <fullName evidence="4">FAD-binding oxidoreductase</fullName>
    </submittedName>
</protein>
<dbReference type="Gene3D" id="3.30.43.10">
    <property type="entry name" value="Uridine Diphospho-n-acetylenolpyruvylglucosamine Reductase, domain 2"/>
    <property type="match status" value="1"/>
</dbReference>
<dbReference type="Pfam" id="PF01565">
    <property type="entry name" value="FAD_binding_4"/>
    <property type="match status" value="1"/>
</dbReference>
<feature type="non-terminal residue" evidence="4">
    <location>
        <position position="87"/>
    </location>
</feature>
<dbReference type="GO" id="GO:0071949">
    <property type="term" value="F:FAD binding"/>
    <property type="evidence" value="ECO:0007669"/>
    <property type="project" value="InterPro"/>
</dbReference>
<dbReference type="AlphaFoldDB" id="A0A952FLD8"/>
<dbReference type="PANTHER" id="PTHR11748:SF111">
    <property type="entry name" value="D-LACTATE DEHYDROGENASE, MITOCHONDRIAL-RELATED"/>
    <property type="match status" value="1"/>
</dbReference>
<evidence type="ECO:0000313" key="4">
    <source>
        <dbReference type="EMBL" id="MBW8725310.1"/>
    </source>
</evidence>
<dbReference type="GO" id="GO:0004458">
    <property type="term" value="F:D-lactate dehydrogenase (cytochrome) activity"/>
    <property type="evidence" value="ECO:0007669"/>
    <property type="project" value="TreeGrafter"/>
</dbReference>
<dbReference type="InterPro" id="IPR006094">
    <property type="entry name" value="Oxid_FAD_bind_N"/>
</dbReference>
<dbReference type="SUPFAM" id="SSF56176">
    <property type="entry name" value="FAD-binding/transporter-associated domain-like"/>
    <property type="match status" value="1"/>
</dbReference>
<dbReference type="InterPro" id="IPR036318">
    <property type="entry name" value="FAD-bd_PCMH-like_sf"/>
</dbReference>
<dbReference type="GO" id="GO:0008720">
    <property type="term" value="F:D-lactate dehydrogenase (NAD+) activity"/>
    <property type="evidence" value="ECO:0007669"/>
    <property type="project" value="TreeGrafter"/>
</dbReference>
<reference evidence="4" key="1">
    <citation type="submission" date="2020-06" db="EMBL/GenBank/DDBJ databases">
        <title>Stable isotope informed genome-resolved metagenomics uncovers potential trophic interactions in rhizosphere soil.</title>
        <authorList>
            <person name="Starr E.P."/>
            <person name="Shi S."/>
            <person name="Blazewicz S.J."/>
            <person name="Koch B.J."/>
            <person name="Probst A.J."/>
            <person name="Hungate B.A."/>
            <person name="Pett-Ridge J."/>
            <person name="Firestone M.K."/>
            <person name="Banfield J.F."/>
        </authorList>
    </citation>
    <scope>NUCLEOTIDE SEQUENCE</scope>
    <source>
        <strain evidence="4">YM_69_17</strain>
    </source>
</reference>
<comment type="caution">
    <text evidence="4">The sequence shown here is derived from an EMBL/GenBank/DDBJ whole genome shotgun (WGS) entry which is preliminary data.</text>
</comment>
<evidence type="ECO:0000256" key="1">
    <source>
        <dbReference type="ARBA" id="ARBA00022630"/>
    </source>
</evidence>
<evidence type="ECO:0000259" key="3">
    <source>
        <dbReference type="PROSITE" id="PS51387"/>
    </source>
</evidence>
<accession>A0A952FLD8</accession>
<gene>
    <name evidence="4" type="ORF">JF625_09180</name>
</gene>
<dbReference type="EMBL" id="JAEKLZ010000167">
    <property type="protein sequence ID" value="MBW8725310.1"/>
    <property type="molecule type" value="Genomic_DNA"/>
</dbReference>
<keyword evidence="2" id="KW-0274">FAD</keyword>
<feature type="domain" description="FAD-binding PCMH-type" evidence="3">
    <location>
        <begin position="45"/>
        <end position="87"/>
    </location>
</feature>
<dbReference type="InterPro" id="IPR016166">
    <property type="entry name" value="FAD-bd_PCMH"/>
</dbReference>
<dbReference type="PANTHER" id="PTHR11748">
    <property type="entry name" value="D-LACTATE DEHYDROGENASE"/>
    <property type="match status" value="1"/>
</dbReference>
<keyword evidence="1" id="KW-0285">Flavoprotein</keyword>
<evidence type="ECO:0000256" key="2">
    <source>
        <dbReference type="ARBA" id="ARBA00022827"/>
    </source>
</evidence>
<organism evidence="4 5">
    <name type="scientific">Inquilinus limosus</name>
    <dbReference type="NCBI Taxonomy" id="171674"/>
    <lineage>
        <taxon>Bacteria</taxon>
        <taxon>Pseudomonadati</taxon>
        <taxon>Pseudomonadota</taxon>
        <taxon>Alphaproteobacteria</taxon>
        <taxon>Rhodospirillales</taxon>
        <taxon>Rhodospirillaceae</taxon>
        <taxon>Inquilinus</taxon>
    </lineage>
</organism>
<proteinExistence type="predicted"/>
<evidence type="ECO:0000313" key="5">
    <source>
        <dbReference type="Proteomes" id="UP000700706"/>
    </source>
</evidence>
<dbReference type="Proteomes" id="UP000700706">
    <property type="component" value="Unassembled WGS sequence"/>
</dbReference>
<name>A0A952FLD8_9PROT</name>
<dbReference type="PROSITE" id="PS51387">
    <property type="entry name" value="FAD_PCMH"/>
    <property type="match status" value="1"/>
</dbReference>
<dbReference type="GO" id="GO:1903457">
    <property type="term" value="P:lactate catabolic process"/>
    <property type="evidence" value="ECO:0007669"/>
    <property type="project" value="TreeGrafter"/>
</dbReference>